<keyword evidence="1" id="KW-0812">Transmembrane</keyword>
<dbReference type="SUPFAM" id="SSF141868">
    <property type="entry name" value="EAL domain-like"/>
    <property type="match status" value="1"/>
</dbReference>
<dbReference type="PANTHER" id="PTHR44757:SF2">
    <property type="entry name" value="BIOFILM ARCHITECTURE MAINTENANCE PROTEIN MBAA"/>
    <property type="match status" value="1"/>
</dbReference>
<dbReference type="SMART" id="SM00052">
    <property type="entry name" value="EAL"/>
    <property type="match status" value="1"/>
</dbReference>
<dbReference type="NCBIfam" id="TIGR00254">
    <property type="entry name" value="GGDEF"/>
    <property type="match status" value="1"/>
</dbReference>
<feature type="domain" description="GGDEF" evidence="5">
    <location>
        <begin position="548"/>
        <end position="680"/>
    </location>
</feature>
<dbReference type="SUPFAM" id="SSF55785">
    <property type="entry name" value="PYP-like sensor domain (PAS domain)"/>
    <property type="match status" value="1"/>
</dbReference>
<feature type="domain" description="EAL" evidence="4">
    <location>
        <begin position="689"/>
        <end position="943"/>
    </location>
</feature>
<dbReference type="InterPro" id="IPR001610">
    <property type="entry name" value="PAC"/>
</dbReference>
<evidence type="ECO:0000313" key="7">
    <source>
        <dbReference type="Proteomes" id="UP000544872"/>
    </source>
</evidence>
<keyword evidence="1" id="KW-0472">Membrane</keyword>
<dbReference type="PROSITE" id="PS50887">
    <property type="entry name" value="GGDEF"/>
    <property type="match status" value="1"/>
</dbReference>
<dbReference type="SUPFAM" id="SSF55073">
    <property type="entry name" value="Nucleotide cyclase"/>
    <property type="match status" value="1"/>
</dbReference>
<dbReference type="SMART" id="SM00091">
    <property type="entry name" value="PAS"/>
    <property type="match status" value="1"/>
</dbReference>
<organism evidence="6 7">
    <name type="scientific">Novispirillum itersonii</name>
    <name type="common">Aquaspirillum itersonii</name>
    <dbReference type="NCBI Taxonomy" id="189"/>
    <lineage>
        <taxon>Bacteria</taxon>
        <taxon>Pseudomonadati</taxon>
        <taxon>Pseudomonadota</taxon>
        <taxon>Alphaproteobacteria</taxon>
        <taxon>Rhodospirillales</taxon>
        <taxon>Novispirillaceae</taxon>
        <taxon>Novispirillum</taxon>
    </lineage>
</organism>
<dbReference type="PROSITE" id="PS50112">
    <property type="entry name" value="PAS"/>
    <property type="match status" value="1"/>
</dbReference>
<dbReference type="InterPro" id="IPR000014">
    <property type="entry name" value="PAS"/>
</dbReference>
<dbReference type="CDD" id="cd00130">
    <property type="entry name" value="PAS"/>
    <property type="match status" value="1"/>
</dbReference>
<dbReference type="InterPro" id="IPR000160">
    <property type="entry name" value="GGDEF_dom"/>
</dbReference>
<evidence type="ECO:0000259" key="2">
    <source>
        <dbReference type="PROSITE" id="PS50112"/>
    </source>
</evidence>
<dbReference type="Pfam" id="PF00990">
    <property type="entry name" value="GGDEF"/>
    <property type="match status" value="1"/>
</dbReference>
<feature type="transmembrane region" description="Helical" evidence="1">
    <location>
        <begin position="339"/>
        <end position="362"/>
    </location>
</feature>
<keyword evidence="1" id="KW-1133">Transmembrane helix</keyword>
<feature type="domain" description="PAC" evidence="3">
    <location>
        <begin position="466"/>
        <end position="518"/>
    </location>
</feature>
<feature type="domain" description="PAS" evidence="2">
    <location>
        <begin position="391"/>
        <end position="462"/>
    </location>
</feature>
<gene>
    <name evidence="6" type="ORF">FHS48_003514</name>
</gene>
<evidence type="ECO:0000259" key="4">
    <source>
        <dbReference type="PROSITE" id="PS50883"/>
    </source>
</evidence>
<dbReference type="PROSITE" id="PS50883">
    <property type="entry name" value="EAL"/>
    <property type="match status" value="1"/>
</dbReference>
<dbReference type="Gene3D" id="3.20.20.450">
    <property type="entry name" value="EAL domain"/>
    <property type="match status" value="1"/>
</dbReference>
<keyword evidence="7" id="KW-1185">Reference proteome</keyword>
<evidence type="ECO:0000256" key="1">
    <source>
        <dbReference type="SAM" id="Phobius"/>
    </source>
</evidence>
<dbReference type="AlphaFoldDB" id="A0A7W9ZKB7"/>
<dbReference type="PROSITE" id="PS50113">
    <property type="entry name" value="PAC"/>
    <property type="match status" value="1"/>
</dbReference>
<dbReference type="InterPro" id="IPR000700">
    <property type="entry name" value="PAS-assoc_C"/>
</dbReference>
<dbReference type="Pfam" id="PF08447">
    <property type="entry name" value="PAS_3"/>
    <property type="match status" value="1"/>
</dbReference>
<comment type="caution">
    <text evidence="6">The sequence shown here is derived from an EMBL/GenBank/DDBJ whole genome shotgun (WGS) entry which is preliminary data.</text>
</comment>
<name>A0A7W9ZKB7_NOVIT</name>
<dbReference type="Gene3D" id="3.30.70.270">
    <property type="match status" value="1"/>
</dbReference>
<dbReference type="PANTHER" id="PTHR44757">
    <property type="entry name" value="DIGUANYLATE CYCLASE DGCP"/>
    <property type="match status" value="1"/>
</dbReference>
<dbReference type="InterPro" id="IPR013655">
    <property type="entry name" value="PAS_fold_3"/>
</dbReference>
<dbReference type="Proteomes" id="UP000544872">
    <property type="component" value="Unassembled WGS sequence"/>
</dbReference>
<dbReference type="InterPro" id="IPR043128">
    <property type="entry name" value="Rev_trsase/Diguanyl_cyclase"/>
</dbReference>
<dbReference type="SMART" id="SM00267">
    <property type="entry name" value="GGDEF"/>
    <property type="match status" value="1"/>
</dbReference>
<evidence type="ECO:0000313" key="6">
    <source>
        <dbReference type="EMBL" id="MBB6212067.1"/>
    </source>
</evidence>
<reference evidence="6 7" key="1">
    <citation type="submission" date="2020-08" db="EMBL/GenBank/DDBJ databases">
        <title>Genomic Encyclopedia of Type Strains, Phase IV (KMG-IV): sequencing the most valuable type-strain genomes for metagenomic binning, comparative biology and taxonomic classification.</title>
        <authorList>
            <person name="Goeker M."/>
        </authorList>
    </citation>
    <scope>NUCLEOTIDE SEQUENCE [LARGE SCALE GENOMIC DNA]</scope>
    <source>
        <strain evidence="6 7">DSM 11590</strain>
    </source>
</reference>
<accession>A0A7W9ZKB7</accession>
<sequence length="955" mass="107014">MQAWRRVLAGWVVCLILIVPILAQAGPPRVLLINSYHKGYRWTDEQSNAIEDGLLTYAPEATLEVFYLDWKRHPEQATYENAYATLRDRYRAVRPDLVAATDDAALIFTLMHRETLFAGIPVVYAGVLKEDAERLIGTDPLVTGVNQSMDPLGTLQLARSLSPYRKALLVRDGSESSTAFEAELRTAAQKLTPPMEIESLHTLSFGQILARIRTVEPDTAILLGSYASDTNGMILPLPSFVRRVTDEAGGPVFGFYRYQLDHGIAGGSLLSGTTSGVQQARIMTDVLQGVPVQQIPRQDGKTAERLADYGVLRRHGLSPALLAPDVRLVNRPVSVFEQYALVIVATLIIIIALLMLAVFLLFNIRQRRTAEQALRRKVQDLRQSRTELARSEERYRLASGAARDVIWEWDLRTGLRHFSGRVDELMGIDGSALKSLPKWIERIHPQDQAKVRGMLDDYLSGRRTEYRVEYRIQKADGNYIWLQSNAKALTDEQGVPYLLVGTYTDITEAKRHQEHIDFLAYHDVLTELPNRENLRLQVRQRIEETPDAPLALIFIDMDNFKYINDSAGHTVGDRLLVQTAGRLQRAAGADRVVARLGGDEFVVVLLPEDMDDLENRRTRLINAFRAPFDVDGQTFYMGCSAGLVMYPDDGTTFEELLQNADIAMYQAKAAGKGGMVKYDQSMSERTTARVRLFNRLRTAESAGAFAVYYQPQVRATDGRIRGAEALLRWRDAELGMVPPDQFIPACEETGQIIPVGEWVLRQTCRMVRRLEEAGVPDLILSVNVSVVQLMQSDFVKTAARIAEQEQVDPRRLELEITESVMMGAYDEASRRLRALRDIGFNTSLDDFGVGYSSLTYLRQFPFSTLKLDKSFVKGLPEERTDCAMVRSIIRIAEDLGLETVGEGVEVDGQRDVLAESGCTWLQGYLIGRPMPEADLPGFFAGWPGFSAPAYPEPAQ</sequence>
<dbReference type="CDD" id="cd01949">
    <property type="entry name" value="GGDEF"/>
    <property type="match status" value="1"/>
</dbReference>
<evidence type="ECO:0000259" key="5">
    <source>
        <dbReference type="PROSITE" id="PS50887"/>
    </source>
</evidence>
<dbReference type="InterPro" id="IPR029787">
    <property type="entry name" value="Nucleotide_cyclase"/>
</dbReference>
<proteinExistence type="predicted"/>
<dbReference type="RefSeq" id="WP_184265392.1">
    <property type="nucleotide sequence ID" value="NZ_JACIIX010000016.1"/>
</dbReference>
<evidence type="ECO:0000259" key="3">
    <source>
        <dbReference type="PROSITE" id="PS50113"/>
    </source>
</evidence>
<protein>
    <submittedName>
        <fullName evidence="6">Diguanylate cyclase (GGDEF)-like protein/PAS domain S-box-containing protein</fullName>
    </submittedName>
</protein>
<dbReference type="NCBIfam" id="TIGR00229">
    <property type="entry name" value="sensory_box"/>
    <property type="match status" value="1"/>
</dbReference>
<dbReference type="InterPro" id="IPR001633">
    <property type="entry name" value="EAL_dom"/>
</dbReference>
<dbReference type="EMBL" id="JACIIX010000016">
    <property type="protein sequence ID" value="MBB6212067.1"/>
    <property type="molecule type" value="Genomic_DNA"/>
</dbReference>
<dbReference type="CDD" id="cd01948">
    <property type="entry name" value="EAL"/>
    <property type="match status" value="1"/>
</dbReference>
<dbReference type="Pfam" id="PF00563">
    <property type="entry name" value="EAL"/>
    <property type="match status" value="1"/>
</dbReference>
<dbReference type="Gene3D" id="3.40.50.2300">
    <property type="match status" value="2"/>
</dbReference>
<dbReference type="SMART" id="SM00086">
    <property type="entry name" value="PAC"/>
    <property type="match status" value="1"/>
</dbReference>
<dbReference type="Gene3D" id="3.30.450.20">
    <property type="entry name" value="PAS domain"/>
    <property type="match status" value="1"/>
</dbReference>
<dbReference type="InterPro" id="IPR035919">
    <property type="entry name" value="EAL_sf"/>
</dbReference>
<dbReference type="InterPro" id="IPR052155">
    <property type="entry name" value="Biofilm_reg_signaling"/>
</dbReference>
<dbReference type="InterPro" id="IPR035965">
    <property type="entry name" value="PAS-like_dom_sf"/>
</dbReference>